<dbReference type="Pfam" id="PF00789">
    <property type="entry name" value="UBX"/>
    <property type="match status" value="1"/>
</dbReference>
<name>A0A6I8Q5Y3_XENTR</name>
<dbReference type="PANTHER" id="PTHR46467">
    <property type="entry name" value="TETHER CONTAINING UBX DOMAIN FOR GLUT4"/>
    <property type="match status" value="1"/>
</dbReference>
<feature type="region of interest" description="Disordered" evidence="1">
    <location>
        <begin position="283"/>
        <end position="331"/>
    </location>
</feature>
<dbReference type="Ensembl" id="ENSXETT00000068729">
    <property type="protein sequence ID" value="ENSXETP00000064914"/>
    <property type="gene ID" value="ENSXETG00000003002"/>
</dbReference>
<dbReference type="GeneTree" id="ENSGT00940000156853"/>
<organism evidence="3">
    <name type="scientific">Xenopus tropicalis</name>
    <name type="common">Western clawed frog</name>
    <name type="synonym">Silurana tropicalis</name>
    <dbReference type="NCBI Taxonomy" id="8364"/>
    <lineage>
        <taxon>Eukaryota</taxon>
        <taxon>Metazoa</taxon>
        <taxon>Chordata</taxon>
        <taxon>Craniata</taxon>
        <taxon>Vertebrata</taxon>
        <taxon>Euteleostomi</taxon>
        <taxon>Amphibia</taxon>
        <taxon>Batrachia</taxon>
        <taxon>Anura</taxon>
        <taxon>Pipoidea</taxon>
        <taxon>Pipidae</taxon>
        <taxon>Xenopodinae</taxon>
        <taxon>Xenopus</taxon>
        <taxon>Silurana</taxon>
    </lineage>
</organism>
<feature type="domain" description="UBX" evidence="2">
    <location>
        <begin position="395"/>
        <end position="472"/>
    </location>
</feature>
<dbReference type="InterPro" id="IPR021569">
    <property type="entry name" value="TUG-UBL1"/>
</dbReference>
<feature type="region of interest" description="Disordered" evidence="1">
    <location>
        <begin position="537"/>
        <end position="571"/>
    </location>
</feature>
<dbReference type="Pfam" id="PF11470">
    <property type="entry name" value="TUG-UBL1"/>
    <property type="match status" value="1"/>
</dbReference>
<reference evidence="3" key="2">
    <citation type="submission" date="2020-05" db="UniProtKB">
        <authorList>
            <consortium name="Ensembl"/>
        </authorList>
    </citation>
    <scope>IDENTIFICATION</scope>
</reference>
<feature type="compositionally biased region" description="Basic and acidic residues" evidence="1">
    <location>
        <begin position="254"/>
        <end position="265"/>
    </location>
</feature>
<dbReference type="Xenbase" id="XB-GENE-488442">
    <property type="gene designation" value="aspscr1"/>
</dbReference>
<dbReference type="InParanoid" id="A0A6I8Q5Y3"/>
<evidence type="ECO:0000256" key="1">
    <source>
        <dbReference type="SAM" id="MobiDB-lite"/>
    </source>
</evidence>
<dbReference type="AlphaFoldDB" id="A0A6I8Q5Y3"/>
<evidence type="ECO:0000313" key="3">
    <source>
        <dbReference type="Ensembl" id="ENSXETP00000064914"/>
    </source>
</evidence>
<sequence>MASSGQGVLVLAPNGRRQTVKVKGGTLLQQVLEEVCRKQNLNPRDYGLKFQRTLVDLTLQWRFANIPNNAKLEMVSCTQQQASAQDTKVRVALQLENGERFQGEFLCSQSLMDILLQFPETREQLAKVVSGYTPVCIYMRDEVTGELALKQTTLQSLGLTKGSAIIRFVVRKCDQSVNQECSKGHRDLKMETHPVCKKECSFATQETSRDLAICEEKKSSCKGPAGSEAIVETPAQSHVNSNVPVAGPSSAFSKQEEKQTSERNIHPSVTKFIPFQGGGHCLGGASLHAGPSEDGVPSSSAQKSFQSPGPSKPKKSKTERECNTQPVDRQPLVCHMDLEENTAHESRELPEDFFEITVDDVRRRFAELRSERQRLEEAPLVCKASRDRQEQEKLERYSKVVLRVLFPDRYVLQGFFHPTETVGAVKEFVCSHLEDSNMQFYLFITPPRTELKDDSQTLFQEPDILPGVDLFPAALVHFGSQMTRDHYLSQQLLKAPMSPSQADIAVARAMPRVSSTSESPALEDFAGLTAGENLKTENAIERNEESNVEPQQSAQRDLGKVPKWLKLPGKK</sequence>
<feature type="region of interest" description="Disordered" evidence="1">
    <location>
        <begin position="234"/>
        <end position="265"/>
    </location>
</feature>
<feature type="compositionally biased region" description="Polar residues" evidence="1">
    <location>
        <begin position="234"/>
        <end position="243"/>
    </location>
</feature>
<dbReference type="Bgee" id="ENSXETG00000003002">
    <property type="expression patterns" value="Expressed in testis and 14 other cell types or tissues"/>
</dbReference>
<evidence type="ECO:0000259" key="2">
    <source>
        <dbReference type="PROSITE" id="PS50033"/>
    </source>
</evidence>
<dbReference type="InterPro" id="IPR059238">
    <property type="entry name" value="UBX1_UBXN9"/>
</dbReference>
<dbReference type="SUPFAM" id="SSF54236">
    <property type="entry name" value="Ubiquitin-like"/>
    <property type="match status" value="2"/>
</dbReference>
<accession>A0A6I8Q5Y3</accession>
<proteinExistence type="predicted"/>
<reference evidence="3" key="1">
    <citation type="journal article" date="2010" name="Science">
        <title>The genome of the Western clawed frog Xenopus tropicalis.</title>
        <authorList>
            <person name="Hellsten U."/>
            <person name="Harland R.M."/>
            <person name="Gilchrist M.J."/>
            <person name="Hendrix D."/>
            <person name="Jurka J."/>
            <person name="Kapitonov V."/>
            <person name="Ovcharenko I."/>
            <person name="Putnam N.H."/>
            <person name="Shu S."/>
            <person name="Taher L."/>
            <person name="Blitz I.L."/>
            <person name="Blumberg B."/>
            <person name="Dichmann D.S."/>
            <person name="Dubchak I."/>
            <person name="Amaya E."/>
            <person name="Detter J.C."/>
            <person name="Fletcher R."/>
            <person name="Gerhard D.S."/>
            <person name="Goodstein D."/>
            <person name="Graves T."/>
            <person name="Grigoriev I.V."/>
            <person name="Grimwood J."/>
            <person name="Kawashima T."/>
            <person name="Lindquist E."/>
            <person name="Lucas S.M."/>
            <person name="Mead P.E."/>
            <person name="Mitros T."/>
            <person name="Ogino H."/>
            <person name="Ohta Y."/>
            <person name="Poliakov A.V."/>
            <person name="Pollet N."/>
            <person name="Robert J."/>
            <person name="Salamov A."/>
            <person name="Sater A.K."/>
            <person name="Schmutz J."/>
            <person name="Terry A."/>
            <person name="Vize P.D."/>
            <person name="Warren W.C."/>
            <person name="Wells D."/>
            <person name="Wills A."/>
            <person name="Wilson R.K."/>
            <person name="Zimmerman L.B."/>
            <person name="Zorn A.M."/>
            <person name="Grainger R."/>
            <person name="Grammer T."/>
            <person name="Khokha M.K."/>
            <person name="Richardson P.M."/>
            <person name="Rokhsar D.S."/>
        </authorList>
    </citation>
    <scope>NUCLEOTIDE SEQUENCE [LARGE SCALE GENOMIC DNA]</scope>
    <source>
        <strain evidence="3">Nigerian</strain>
    </source>
</reference>
<gene>
    <name evidence="3" type="primary">aspscr1</name>
</gene>
<dbReference type="Gene3D" id="3.10.20.90">
    <property type="entry name" value="Phosphatidylinositol 3-kinase Catalytic Subunit, Chain A, domain 1"/>
    <property type="match status" value="2"/>
</dbReference>
<dbReference type="PROSITE" id="PS50033">
    <property type="entry name" value="UBX"/>
    <property type="match status" value="1"/>
</dbReference>
<dbReference type="CDD" id="cd16105">
    <property type="entry name" value="Ubl_ASPSCR1_like"/>
    <property type="match status" value="1"/>
</dbReference>
<dbReference type="CDD" id="cd16118">
    <property type="entry name" value="UBX2_UBXN9"/>
    <property type="match status" value="1"/>
</dbReference>
<dbReference type="InterPro" id="IPR029071">
    <property type="entry name" value="Ubiquitin-like_domsf"/>
</dbReference>
<dbReference type="InterPro" id="IPR001012">
    <property type="entry name" value="UBX_dom"/>
</dbReference>
<dbReference type="FunCoup" id="A0A6I8Q5Y3">
    <property type="interactions" value="2187"/>
</dbReference>
<dbReference type="CDD" id="cd17075">
    <property type="entry name" value="UBX1_UBXN9"/>
    <property type="match status" value="1"/>
</dbReference>
<protein>
    <submittedName>
        <fullName evidence="3">Alveolar soft part sarcoma chromosome region, candidate 1</fullName>
    </submittedName>
</protein>
<dbReference type="PANTHER" id="PTHR46467:SF1">
    <property type="entry name" value="TETHER CONTAINING UBX DOMAIN FOR GLUT4"/>
    <property type="match status" value="1"/>
</dbReference>
<dbReference type="FunFam" id="3.10.20.90:FF:000204">
    <property type="entry name" value="tether containing UBX domain for GLUT4"/>
    <property type="match status" value="1"/>
</dbReference>